<organism evidence="3">
    <name type="scientific">bioreactor metagenome</name>
    <dbReference type="NCBI Taxonomy" id="1076179"/>
    <lineage>
        <taxon>unclassified sequences</taxon>
        <taxon>metagenomes</taxon>
        <taxon>ecological metagenomes</taxon>
    </lineage>
</organism>
<evidence type="ECO:0000256" key="2">
    <source>
        <dbReference type="SAM" id="MobiDB-lite"/>
    </source>
</evidence>
<feature type="region of interest" description="Disordered" evidence="2">
    <location>
        <begin position="97"/>
        <end position="117"/>
    </location>
</feature>
<accession>A0A644WUK9</accession>
<reference evidence="3" key="1">
    <citation type="submission" date="2019-08" db="EMBL/GenBank/DDBJ databases">
        <authorList>
            <person name="Kucharzyk K."/>
            <person name="Murdoch R.W."/>
            <person name="Higgins S."/>
            <person name="Loffler F."/>
        </authorList>
    </citation>
    <scope>NUCLEOTIDE SEQUENCE</scope>
</reference>
<feature type="compositionally biased region" description="Basic and acidic residues" evidence="2">
    <location>
        <begin position="101"/>
        <end position="115"/>
    </location>
</feature>
<dbReference type="AlphaFoldDB" id="A0A644WUK9"/>
<sequence length="311" mass="34995">MSTVNTFDQEIERIRLSLTTGTQSRNSYQIFVAYAKSPKWSVAANKTFCKEIEKFDEVVASVKKLNPAAVRIITSVGDEVDDSIIRVTDDTIEFIDNPPKPVEKTDTEQRKKEPDDFGGLGKVVQELQIGQITSDFKSEIRFLNQEHQHAVEKLEKEIEDLKKIVTEKEAECSDYAEELEQLQELNDELTKELEKKNSELSKGLTLAGVQLAGKALKIPPDELNGIMDHLGASGNSLPAHENAGGLEMETIPEDRKPYIEKLKTYMIEMEDDDFIKFVNHLTSITNTPGLLEAMQKATENFVSNNDNTKTE</sequence>
<comment type="caution">
    <text evidence="3">The sequence shown here is derived from an EMBL/GenBank/DDBJ whole genome shotgun (WGS) entry which is preliminary data.</text>
</comment>
<gene>
    <name evidence="3" type="ORF">SDC9_53745</name>
</gene>
<dbReference type="EMBL" id="VSSQ01001335">
    <property type="protein sequence ID" value="MPM07439.1"/>
    <property type="molecule type" value="Genomic_DNA"/>
</dbReference>
<name>A0A644WUK9_9ZZZZ</name>
<evidence type="ECO:0000313" key="3">
    <source>
        <dbReference type="EMBL" id="MPM07439.1"/>
    </source>
</evidence>
<feature type="coiled-coil region" evidence="1">
    <location>
        <begin position="140"/>
        <end position="202"/>
    </location>
</feature>
<keyword evidence="1" id="KW-0175">Coiled coil</keyword>
<proteinExistence type="predicted"/>
<protein>
    <submittedName>
        <fullName evidence="3">Uncharacterized protein</fullName>
    </submittedName>
</protein>
<evidence type="ECO:0000256" key="1">
    <source>
        <dbReference type="SAM" id="Coils"/>
    </source>
</evidence>